<feature type="region of interest" description="Disordered" evidence="1">
    <location>
        <begin position="1"/>
        <end position="22"/>
    </location>
</feature>
<organism evidence="4 5">
    <name type="scientific">Candidatus Terasakiella magnetica</name>
    <dbReference type="NCBI Taxonomy" id="1867952"/>
    <lineage>
        <taxon>Bacteria</taxon>
        <taxon>Pseudomonadati</taxon>
        <taxon>Pseudomonadota</taxon>
        <taxon>Alphaproteobacteria</taxon>
        <taxon>Rhodospirillales</taxon>
        <taxon>Terasakiellaceae</taxon>
        <taxon>Terasakiella</taxon>
    </lineage>
</organism>
<proteinExistence type="predicted"/>
<dbReference type="Proteomes" id="UP000231658">
    <property type="component" value="Unassembled WGS sequence"/>
</dbReference>
<name>A0A1C3RFK0_9PROT</name>
<evidence type="ECO:0000256" key="2">
    <source>
        <dbReference type="SAM" id="Phobius"/>
    </source>
</evidence>
<dbReference type="PANTHER" id="PTHR34475:SF1">
    <property type="entry name" value="CYTOSKELETON PROTEIN RODZ"/>
    <property type="match status" value="1"/>
</dbReference>
<feature type="region of interest" description="Disordered" evidence="1">
    <location>
        <begin position="298"/>
        <end position="318"/>
    </location>
</feature>
<feature type="transmembrane region" description="Helical" evidence="2">
    <location>
        <begin position="112"/>
        <end position="135"/>
    </location>
</feature>
<dbReference type="Pfam" id="PF13464">
    <property type="entry name" value="RodZ_C"/>
    <property type="match status" value="1"/>
</dbReference>
<feature type="compositionally biased region" description="Acidic residues" evidence="1">
    <location>
        <begin position="298"/>
        <end position="312"/>
    </location>
</feature>
<feature type="region of interest" description="Disordered" evidence="1">
    <location>
        <begin position="164"/>
        <end position="204"/>
    </location>
</feature>
<dbReference type="InterPro" id="IPR025194">
    <property type="entry name" value="RodZ-like_C"/>
</dbReference>
<dbReference type="Pfam" id="PF13413">
    <property type="entry name" value="HTH_25"/>
    <property type="match status" value="1"/>
</dbReference>
<dbReference type="Gene3D" id="1.10.260.40">
    <property type="entry name" value="lambda repressor-like DNA-binding domains"/>
    <property type="match status" value="1"/>
</dbReference>
<dbReference type="GO" id="GO:0003677">
    <property type="term" value="F:DNA binding"/>
    <property type="evidence" value="ECO:0007669"/>
    <property type="project" value="InterPro"/>
</dbReference>
<keyword evidence="5" id="KW-1185">Reference proteome</keyword>
<dbReference type="AlphaFoldDB" id="A0A1C3RFK0"/>
<feature type="compositionally biased region" description="Basic and acidic residues" evidence="1">
    <location>
        <begin position="164"/>
        <end position="191"/>
    </location>
</feature>
<gene>
    <name evidence="4" type="ORF">MTBPR1_170013</name>
</gene>
<reference evidence="4 5" key="1">
    <citation type="submission" date="2016-07" db="EMBL/GenBank/DDBJ databases">
        <authorList>
            <person name="Lefevre C.T."/>
        </authorList>
    </citation>
    <scope>NUCLEOTIDE SEQUENCE [LARGE SCALE GENOMIC DNA]</scope>
    <source>
        <strain evidence="4">PR1</strain>
    </source>
</reference>
<keyword evidence="2" id="KW-0472">Membrane</keyword>
<dbReference type="InterPro" id="IPR010982">
    <property type="entry name" value="Lambda_DNA-bd_dom_sf"/>
</dbReference>
<keyword evidence="2" id="KW-1133">Transmembrane helix</keyword>
<dbReference type="PANTHER" id="PTHR34475">
    <property type="match status" value="1"/>
</dbReference>
<dbReference type="InterPro" id="IPR050400">
    <property type="entry name" value="Bact_Cytoskel_RodZ"/>
</dbReference>
<evidence type="ECO:0000259" key="3">
    <source>
        <dbReference type="Pfam" id="PF13464"/>
    </source>
</evidence>
<dbReference type="STRING" id="1867952.MTBPR1_170013"/>
<protein>
    <recommendedName>
        <fullName evidence="3">Cytoskeleton protein RodZ-like C-terminal domain-containing protein</fullName>
    </recommendedName>
</protein>
<dbReference type="EMBL" id="FLYE01000009">
    <property type="protein sequence ID" value="SCA56067.1"/>
    <property type="molecule type" value="Genomic_DNA"/>
</dbReference>
<accession>A0A1C3RFK0</accession>
<sequence>MKLNKGRNAPKEPEYTGPGVSELLKTSRERAGLELQGVSDVLRIRYVYLEAIEDGRYEDLPGKTYVVGFVRAYAEHLGLDSEEVVNRFKAEIDGLDASSELMFPSPVTEQSVPGGAVIMIGLVVLLAAYGGWYFLSSQDRSMAELVPDLPAKFAEMVDKVKNTKKEPEAEAVKTEDEAQEASSDKAEEKVEAVSQADTQDMAKKAMEAVEKAEAKAKAEAPVDVKPVKTVKIEKKVEKKVEEKVKEVTKKVEKPVEEKKEKAVEKVKAVVQEKKQDVKVEAKEKVEEAVVAAVTEQAAEETAVETTEAEAEPEPAKPQPMTEKVLLKAVDYSWIQVTNDQGTVLHTQVLNEGEEYQIPQTQGLILRTGNAGGLEIFVDGEKAPSIGEAGEVRRKVLMSPEKLMAGKAVES</sequence>
<evidence type="ECO:0000313" key="5">
    <source>
        <dbReference type="Proteomes" id="UP000231658"/>
    </source>
</evidence>
<dbReference type="OrthoDB" id="9790252at2"/>
<evidence type="ECO:0000256" key="1">
    <source>
        <dbReference type="SAM" id="MobiDB-lite"/>
    </source>
</evidence>
<keyword evidence="2" id="KW-0812">Transmembrane</keyword>
<feature type="domain" description="Cytoskeleton protein RodZ-like C-terminal" evidence="3">
    <location>
        <begin position="326"/>
        <end position="393"/>
    </location>
</feature>
<evidence type="ECO:0000313" key="4">
    <source>
        <dbReference type="EMBL" id="SCA56067.1"/>
    </source>
</evidence>